<proteinExistence type="predicted"/>
<accession>A0ABQ9BXK7</accession>
<comment type="caution">
    <text evidence="1">The sequence shown here is derived from an EMBL/GenBank/DDBJ whole genome shotgun (WGS) entry which is preliminary data.</text>
</comment>
<name>A0ABQ9BXK7_9ROSI</name>
<reference evidence="1" key="1">
    <citation type="submission" date="2022-10" db="EMBL/GenBank/DDBJ databases">
        <authorList>
            <person name="Hyden B.L."/>
            <person name="Feng K."/>
            <person name="Yates T."/>
            <person name="Jawdy S."/>
            <person name="Smart L.B."/>
            <person name="Muchero W."/>
        </authorList>
    </citation>
    <scope>NUCLEOTIDE SEQUENCE</scope>
    <source>
        <tissue evidence="1">Shoot tip</tissue>
    </source>
</reference>
<sequence>MNSFMHLWMSTRIVSIRLSRRCLECRRLLLRGILMLRKSRVLFLSEPQWQSRMSSPVL</sequence>
<keyword evidence="2" id="KW-1185">Reference proteome</keyword>
<dbReference type="EMBL" id="JAPFFI010000006">
    <property type="protein sequence ID" value="KAJ6391945.1"/>
    <property type="molecule type" value="Genomic_DNA"/>
</dbReference>
<protein>
    <submittedName>
        <fullName evidence="1">Uncharacterized protein</fullName>
    </submittedName>
</protein>
<reference evidence="1" key="2">
    <citation type="journal article" date="2023" name="Int. J. Mol. Sci.">
        <title>De Novo Assembly and Annotation of 11 Diverse Shrub Willow (Salix) Genomes Reveals Novel Gene Organization in Sex-Linked Regions.</title>
        <authorList>
            <person name="Hyden B."/>
            <person name="Feng K."/>
            <person name="Yates T.B."/>
            <person name="Jawdy S."/>
            <person name="Cereghino C."/>
            <person name="Smart L.B."/>
            <person name="Muchero W."/>
        </authorList>
    </citation>
    <scope>NUCLEOTIDE SEQUENCE</scope>
    <source>
        <tissue evidence="1">Shoot tip</tissue>
    </source>
</reference>
<organism evidence="1 2">
    <name type="scientific">Salix suchowensis</name>
    <dbReference type="NCBI Taxonomy" id="1278906"/>
    <lineage>
        <taxon>Eukaryota</taxon>
        <taxon>Viridiplantae</taxon>
        <taxon>Streptophyta</taxon>
        <taxon>Embryophyta</taxon>
        <taxon>Tracheophyta</taxon>
        <taxon>Spermatophyta</taxon>
        <taxon>Magnoliopsida</taxon>
        <taxon>eudicotyledons</taxon>
        <taxon>Gunneridae</taxon>
        <taxon>Pentapetalae</taxon>
        <taxon>rosids</taxon>
        <taxon>fabids</taxon>
        <taxon>Malpighiales</taxon>
        <taxon>Salicaceae</taxon>
        <taxon>Saliceae</taxon>
        <taxon>Salix</taxon>
    </lineage>
</organism>
<evidence type="ECO:0000313" key="2">
    <source>
        <dbReference type="Proteomes" id="UP001141253"/>
    </source>
</evidence>
<dbReference type="Proteomes" id="UP001141253">
    <property type="component" value="Chromosome 2"/>
</dbReference>
<evidence type="ECO:0000313" key="1">
    <source>
        <dbReference type="EMBL" id="KAJ6391945.1"/>
    </source>
</evidence>
<gene>
    <name evidence="1" type="ORF">OIU77_025828</name>
</gene>